<dbReference type="EMBL" id="OU893332">
    <property type="protein sequence ID" value="CAG9781761.1"/>
    <property type="molecule type" value="Genomic_DNA"/>
</dbReference>
<evidence type="ECO:0000313" key="2">
    <source>
        <dbReference type="EMBL" id="CAG9781761.1"/>
    </source>
</evidence>
<dbReference type="AlphaFoldDB" id="A0A9N9MYV0"/>
<accession>A0A9N9MYV0</accession>
<evidence type="ECO:0000256" key="1">
    <source>
        <dbReference type="SAM" id="MobiDB-lite"/>
    </source>
</evidence>
<reference evidence="2" key="2">
    <citation type="submission" date="2022-10" db="EMBL/GenBank/DDBJ databases">
        <authorList>
            <consortium name="ENA_rothamsted_submissions"/>
            <consortium name="culmorum"/>
            <person name="King R."/>
        </authorList>
    </citation>
    <scope>NUCLEOTIDE SEQUENCE</scope>
</reference>
<keyword evidence="3" id="KW-1185">Reference proteome</keyword>
<name>A0A9N9MYV0_9NEOP</name>
<proteinExistence type="predicted"/>
<reference evidence="2" key="1">
    <citation type="submission" date="2021-12" db="EMBL/GenBank/DDBJ databases">
        <authorList>
            <person name="King R."/>
        </authorList>
    </citation>
    <scope>NUCLEOTIDE SEQUENCE</scope>
</reference>
<sequence length="153" mass="15820">MGGAGGAAGAAAGVGGRRRAWRVTSPRAALSRSSPGGRNGRGDASPFQPRSTIESRQNFRPAVPLTLQGVEVGGRPLGVMCDVLAGQDEVRRGSDGPAGLLSGAVQPHVPHYRPAAVRAQSLGEYTPLMPLPAMSLISGTNRALSWLFKAKQL</sequence>
<dbReference type="OrthoDB" id="7477561at2759"/>
<feature type="compositionally biased region" description="Polar residues" evidence="1">
    <location>
        <begin position="48"/>
        <end position="58"/>
    </location>
</feature>
<feature type="compositionally biased region" description="Gly residues" evidence="1">
    <location>
        <begin position="1"/>
        <end position="15"/>
    </location>
</feature>
<feature type="region of interest" description="Disordered" evidence="1">
    <location>
        <begin position="1"/>
        <end position="60"/>
    </location>
</feature>
<organism evidence="2 3">
    <name type="scientific">Diatraea saccharalis</name>
    <name type="common">sugarcane borer</name>
    <dbReference type="NCBI Taxonomy" id="40085"/>
    <lineage>
        <taxon>Eukaryota</taxon>
        <taxon>Metazoa</taxon>
        <taxon>Ecdysozoa</taxon>
        <taxon>Arthropoda</taxon>
        <taxon>Hexapoda</taxon>
        <taxon>Insecta</taxon>
        <taxon>Pterygota</taxon>
        <taxon>Neoptera</taxon>
        <taxon>Endopterygota</taxon>
        <taxon>Lepidoptera</taxon>
        <taxon>Glossata</taxon>
        <taxon>Ditrysia</taxon>
        <taxon>Pyraloidea</taxon>
        <taxon>Crambidae</taxon>
        <taxon>Crambinae</taxon>
        <taxon>Diatraea</taxon>
    </lineage>
</organism>
<gene>
    <name evidence="2" type="ORF">DIATSA_LOCUS79</name>
</gene>
<dbReference type="Proteomes" id="UP001153714">
    <property type="component" value="Chromosome 1"/>
</dbReference>
<protein>
    <submittedName>
        <fullName evidence="2">Uncharacterized protein</fullName>
    </submittedName>
</protein>
<evidence type="ECO:0000313" key="3">
    <source>
        <dbReference type="Proteomes" id="UP001153714"/>
    </source>
</evidence>